<evidence type="ECO:0000256" key="6">
    <source>
        <dbReference type="SAM" id="Phobius"/>
    </source>
</evidence>
<proteinExistence type="predicted"/>
<dbReference type="GO" id="GO:1990573">
    <property type="term" value="P:potassium ion import across plasma membrane"/>
    <property type="evidence" value="ECO:0007669"/>
    <property type="project" value="TreeGrafter"/>
</dbReference>
<accession>A0A4U1ELX8</accession>
<feature type="non-terminal residue" evidence="8">
    <location>
        <position position="232"/>
    </location>
</feature>
<dbReference type="Pfam" id="PF00324">
    <property type="entry name" value="AA_permease"/>
    <property type="match status" value="1"/>
</dbReference>
<evidence type="ECO:0000256" key="5">
    <source>
        <dbReference type="SAM" id="MobiDB-lite"/>
    </source>
</evidence>
<dbReference type="GO" id="GO:0008511">
    <property type="term" value="F:sodium:potassium:chloride symporter activity"/>
    <property type="evidence" value="ECO:0007669"/>
    <property type="project" value="TreeGrafter"/>
</dbReference>
<feature type="compositionally biased region" description="Basic and acidic residues" evidence="5">
    <location>
        <begin position="12"/>
        <end position="24"/>
    </location>
</feature>
<feature type="transmembrane region" description="Helical" evidence="6">
    <location>
        <begin position="90"/>
        <end position="119"/>
    </location>
</feature>
<dbReference type="PANTHER" id="PTHR11827">
    <property type="entry name" value="SOLUTE CARRIER FAMILY 12, CATION COTRANSPORTERS"/>
    <property type="match status" value="1"/>
</dbReference>
<evidence type="ECO:0000256" key="1">
    <source>
        <dbReference type="ARBA" id="ARBA00004141"/>
    </source>
</evidence>
<sequence>MEAGKENFAPEDSLKGPSEGERKGLRVTLTPPSLMIRGIILYLQLPWITAQAGIGLRSLVTLLSASVTTITSLSISAVSTNGKVKAGGTYFLVLHSLGLELGSSTGIIFAFSYAVAVAVHTVGFTETLLDLFREHGVQLPNMDPENEFRVVGLVTVTILVGIGTGRHGAQIIFFFLVFPSLTNYLLGTSSPQTPANKPLASLGTKDPATAVPKGTILAITWTILSYLGISAT</sequence>
<gene>
    <name evidence="8" type="ORF">EI555_009701</name>
</gene>
<dbReference type="GO" id="GO:0055064">
    <property type="term" value="P:chloride ion homeostasis"/>
    <property type="evidence" value="ECO:0007669"/>
    <property type="project" value="TreeGrafter"/>
</dbReference>
<dbReference type="Gene3D" id="1.20.1740.10">
    <property type="entry name" value="Amino acid/polyamine transporter I"/>
    <property type="match status" value="1"/>
</dbReference>
<dbReference type="GO" id="GO:0055075">
    <property type="term" value="P:potassium ion homeostasis"/>
    <property type="evidence" value="ECO:0007669"/>
    <property type="project" value="TreeGrafter"/>
</dbReference>
<dbReference type="EMBL" id="RWIC01001141">
    <property type="protein sequence ID" value="TKC37434.1"/>
    <property type="molecule type" value="Genomic_DNA"/>
</dbReference>
<evidence type="ECO:0000256" key="4">
    <source>
        <dbReference type="ARBA" id="ARBA00023136"/>
    </source>
</evidence>
<dbReference type="InterPro" id="IPR004841">
    <property type="entry name" value="AA-permease/SLC12A_dom"/>
</dbReference>
<keyword evidence="2 6" id="KW-0812">Transmembrane</keyword>
<dbReference type="Proteomes" id="UP000308365">
    <property type="component" value="Unassembled WGS sequence"/>
</dbReference>
<comment type="caution">
    <text evidence="8">The sequence shown here is derived from an EMBL/GenBank/DDBJ whole genome shotgun (WGS) entry which is preliminary data.</text>
</comment>
<feature type="transmembrane region" description="Helical" evidence="6">
    <location>
        <begin position="210"/>
        <end position="229"/>
    </location>
</feature>
<dbReference type="GO" id="GO:0016324">
    <property type="term" value="C:apical plasma membrane"/>
    <property type="evidence" value="ECO:0007669"/>
    <property type="project" value="TreeGrafter"/>
</dbReference>
<organism evidence="8 9">
    <name type="scientific">Monodon monoceros</name>
    <name type="common">Narwhal</name>
    <name type="synonym">Ceratodon monodon</name>
    <dbReference type="NCBI Taxonomy" id="40151"/>
    <lineage>
        <taxon>Eukaryota</taxon>
        <taxon>Metazoa</taxon>
        <taxon>Chordata</taxon>
        <taxon>Craniata</taxon>
        <taxon>Vertebrata</taxon>
        <taxon>Euteleostomi</taxon>
        <taxon>Mammalia</taxon>
        <taxon>Eutheria</taxon>
        <taxon>Laurasiatheria</taxon>
        <taxon>Artiodactyla</taxon>
        <taxon>Whippomorpha</taxon>
        <taxon>Cetacea</taxon>
        <taxon>Odontoceti</taxon>
        <taxon>Monodontidae</taxon>
        <taxon>Monodon</taxon>
    </lineage>
</organism>
<feature type="region of interest" description="Disordered" evidence="5">
    <location>
        <begin position="1"/>
        <end position="25"/>
    </location>
</feature>
<protein>
    <recommendedName>
        <fullName evidence="7">Amino acid permease/ SLC12A domain-containing protein</fullName>
    </recommendedName>
</protein>
<evidence type="ECO:0000256" key="2">
    <source>
        <dbReference type="ARBA" id="ARBA00022692"/>
    </source>
</evidence>
<feature type="transmembrane region" description="Helical" evidence="6">
    <location>
        <begin position="60"/>
        <end position="78"/>
    </location>
</feature>
<dbReference type="PANTHER" id="PTHR11827:SF101">
    <property type="entry name" value="SOLUTE CARRIER FAMILY 12 MEMBER 3"/>
    <property type="match status" value="1"/>
</dbReference>
<dbReference type="InterPro" id="IPR004842">
    <property type="entry name" value="SLC12A_fam"/>
</dbReference>
<dbReference type="GO" id="GO:0006884">
    <property type="term" value="P:cell volume homeostasis"/>
    <property type="evidence" value="ECO:0007669"/>
    <property type="project" value="TreeGrafter"/>
</dbReference>
<comment type="subcellular location">
    <subcellularLocation>
        <location evidence="1">Membrane</location>
        <topology evidence="1">Multi-pass membrane protein</topology>
    </subcellularLocation>
</comment>
<evidence type="ECO:0000313" key="8">
    <source>
        <dbReference type="EMBL" id="TKC37434.1"/>
    </source>
</evidence>
<dbReference type="AlphaFoldDB" id="A0A4U1ELX8"/>
<reference evidence="9" key="1">
    <citation type="journal article" date="2019" name="IScience">
        <title>Narwhal Genome Reveals Long-Term Low Genetic Diversity despite Current Large Abundance Size.</title>
        <authorList>
            <person name="Westbury M.V."/>
            <person name="Petersen B."/>
            <person name="Garde E."/>
            <person name="Heide-Jorgensen M.P."/>
            <person name="Lorenzen E.D."/>
        </authorList>
    </citation>
    <scope>NUCLEOTIDE SEQUENCE [LARGE SCALE GENOMIC DNA]</scope>
</reference>
<keyword evidence="4 6" id="KW-0472">Membrane</keyword>
<keyword evidence="3 6" id="KW-1133">Transmembrane helix</keyword>
<feature type="domain" description="Amino acid permease/ SLC12A" evidence="7">
    <location>
        <begin position="36"/>
        <end position="186"/>
    </location>
</feature>
<evidence type="ECO:0000259" key="7">
    <source>
        <dbReference type="Pfam" id="PF00324"/>
    </source>
</evidence>
<evidence type="ECO:0000313" key="9">
    <source>
        <dbReference type="Proteomes" id="UP000308365"/>
    </source>
</evidence>
<feature type="transmembrane region" description="Helical" evidence="6">
    <location>
        <begin position="171"/>
        <end position="190"/>
    </location>
</feature>
<dbReference type="GO" id="GO:0055078">
    <property type="term" value="P:sodium ion homeostasis"/>
    <property type="evidence" value="ECO:0007669"/>
    <property type="project" value="TreeGrafter"/>
</dbReference>
<evidence type="ECO:0000256" key="3">
    <source>
        <dbReference type="ARBA" id="ARBA00022989"/>
    </source>
</evidence>
<name>A0A4U1ELX8_MONMO</name>